<dbReference type="Proteomes" id="UP000030758">
    <property type="component" value="Unassembled WGS sequence"/>
</dbReference>
<gene>
    <name evidence="2" type="ORF">M514_05449</name>
</gene>
<name>A0A085NSL7_9BILA</name>
<proteinExistence type="predicted"/>
<feature type="region of interest" description="Disordered" evidence="1">
    <location>
        <begin position="1"/>
        <end position="21"/>
    </location>
</feature>
<dbReference type="AlphaFoldDB" id="A0A085NSL7"/>
<dbReference type="EMBL" id="KL367477">
    <property type="protein sequence ID" value="KFD72463.1"/>
    <property type="molecule type" value="Genomic_DNA"/>
</dbReference>
<evidence type="ECO:0000256" key="1">
    <source>
        <dbReference type="SAM" id="MobiDB-lite"/>
    </source>
</evidence>
<accession>A0A085NSL7</accession>
<evidence type="ECO:0000313" key="2">
    <source>
        <dbReference type="EMBL" id="KFD72463.1"/>
    </source>
</evidence>
<protein>
    <submittedName>
        <fullName evidence="2">Uncharacterized protein</fullName>
    </submittedName>
</protein>
<reference evidence="2" key="1">
    <citation type="journal article" date="2014" name="Nat. Genet.">
        <title>Genome and transcriptome of the porcine whipworm Trichuris suis.</title>
        <authorList>
            <person name="Jex A.R."/>
            <person name="Nejsum P."/>
            <person name="Schwarz E.M."/>
            <person name="Hu L."/>
            <person name="Young N.D."/>
            <person name="Hall R.S."/>
            <person name="Korhonen P.K."/>
            <person name="Liao S."/>
            <person name="Thamsborg S."/>
            <person name="Xia J."/>
            <person name="Xu P."/>
            <person name="Wang S."/>
            <person name="Scheerlinck J.P."/>
            <person name="Hofmann A."/>
            <person name="Sternberg P.W."/>
            <person name="Wang J."/>
            <person name="Gasser R.B."/>
        </authorList>
    </citation>
    <scope>NUCLEOTIDE SEQUENCE [LARGE SCALE GENOMIC DNA]</scope>
    <source>
        <strain evidence="2">DCEP-RM93F</strain>
    </source>
</reference>
<sequence>MGENKPDIYPPRFPGVPTMPNDISALIADQQKQCFQLANHAKPVPGRENKCSVTRLHNVNCELTNGRQAEMPPKGAVRLG</sequence>
<organism evidence="2">
    <name type="scientific">Trichuris suis</name>
    <name type="common">pig whipworm</name>
    <dbReference type="NCBI Taxonomy" id="68888"/>
    <lineage>
        <taxon>Eukaryota</taxon>
        <taxon>Metazoa</taxon>
        <taxon>Ecdysozoa</taxon>
        <taxon>Nematoda</taxon>
        <taxon>Enoplea</taxon>
        <taxon>Dorylaimia</taxon>
        <taxon>Trichinellida</taxon>
        <taxon>Trichuridae</taxon>
        <taxon>Trichuris</taxon>
    </lineage>
</organism>